<keyword evidence="1" id="KW-1133">Transmembrane helix</keyword>
<name>A0ABW9XFY9_9SPHN</name>
<feature type="transmembrane region" description="Helical" evidence="1">
    <location>
        <begin position="21"/>
        <end position="41"/>
    </location>
</feature>
<proteinExistence type="predicted"/>
<dbReference type="EMBL" id="JAAAPO010000005">
    <property type="protein sequence ID" value="NBC37468.1"/>
    <property type="molecule type" value="Genomic_DNA"/>
</dbReference>
<comment type="caution">
    <text evidence="2">The sequence shown here is derived from an EMBL/GenBank/DDBJ whole genome shotgun (WGS) entry which is preliminary data.</text>
</comment>
<evidence type="ECO:0000313" key="3">
    <source>
        <dbReference type="Proteomes" id="UP000753724"/>
    </source>
</evidence>
<reference evidence="3" key="1">
    <citation type="submission" date="2020-01" db="EMBL/GenBank/DDBJ databases">
        <title>Sphingomonas sp. strain CSW-10.</title>
        <authorList>
            <person name="Chen W.-M."/>
        </authorList>
    </citation>
    <scope>NUCLEOTIDE SEQUENCE [LARGE SCALE GENOMIC DNA]</scope>
    <source>
        <strain evidence="3">FSY-8</strain>
    </source>
</reference>
<organism evidence="2 3">
    <name type="scientific">Novosphingobium ovatum</name>
    <dbReference type="NCBI Taxonomy" id="1908523"/>
    <lineage>
        <taxon>Bacteria</taxon>
        <taxon>Pseudomonadati</taxon>
        <taxon>Pseudomonadota</taxon>
        <taxon>Alphaproteobacteria</taxon>
        <taxon>Sphingomonadales</taxon>
        <taxon>Sphingomonadaceae</taxon>
        <taxon>Novosphingobium</taxon>
    </lineage>
</organism>
<gene>
    <name evidence="2" type="ORF">GTZ99_13010</name>
</gene>
<dbReference type="Proteomes" id="UP000753724">
    <property type="component" value="Unassembled WGS sequence"/>
</dbReference>
<keyword evidence="1" id="KW-0472">Membrane</keyword>
<keyword evidence="3" id="KW-1185">Reference proteome</keyword>
<sequence length="287" mass="30307">MIEEFPNQPRAQARSGCLRRTGVGLLCLGAILGGCLGLAYWNGGVLWLRGHLPAPTPAPVAAPVGDGAMARQAGLETRLATLEAKLTQITMTAATAADNAGRAESLLIAFATRRQIDRGAPLGYLEAQLKHRFGDTQGVAVSTLINAAHQPITRDRLIARLDALGPGLIDQGAAESTWSKIRRDLSGMFVLRKDVGGPAPDPRIRLAHARQCLQEGRVDDAIADIRLMPGAKAAEQWIADAHRYGEIQHALDIIETTALLTPAEQAEAARVAQPAPAPAAAVVSTTP</sequence>
<evidence type="ECO:0008006" key="4">
    <source>
        <dbReference type="Google" id="ProtNLM"/>
    </source>
</evidence>
<protein>
    <recommendedName>
        <fullName evidence="4">Inner membrane protein</fullName>
    </recommendedName>
</protein>
<keyword evidence="1" id="KW-0812">Transmembrane</keyword>
<evidence type="ECO:0000256" key="1">
    <source>
        <dbReference type="SAM" id="Phobius"/>
    </source>
</evidence>
<accession>A0ABW9XFY9</accession>
<evidence type="ECO:0000313" key="2">
    <source>
        <dbReference type="EMBL" id="NBC37468.1"/>
    </source>
</evidence>
<dbReference type="RefSeq" id="WP_161719560.1">
    <property type="nucleotide sequence ID" value="NZ_JAAAPO010000005.1"/>
</dbReference>